<comment type="caution">
    <text evidence="15">The sequence shown here is derived from an EMBL/GenBank/DDBJ whole genome shotgun (WGS) entry which is preliminary data.</text>
</comment>
<protein>
    <recommendedName>
        <fullName evidence="5">Cysteine desulfurase</fullName>
        <ecNumber evidence="4">2.8.1.7</ecNumber>
    </recommendedName>
</protein>
<dbReference type="PROSITE" id="PS00595">
    <property type="entry name" value="AA_TRANSFER_CLASS_5"/>
    <property type="match status" value="1"/>
</dbReference>
<evidence type="ECO:0000256" key="7">
    <source>
        <dbReference type="ARBA" id="ARBA00022723"/>
    </source>
</evidence>
<evidence type="ECO:0000313" key="15">
    <source>
        <dbReference type="EMBL" id="CAH2403006.1"/>
    </source>
</evidence>
<keyword evidence="6 15" id="KW-0808">Transferase</keyword>
<comment type="function">
    <text evidence="2">Catalyzes the removal of elemental sulfur atoms from cysteine to produce alanine. Seems to participate in the biosynthesis of the nitrogenase metalloclusters by providing the inorganic sulfur required for the Fe-S core formation.</text>
</comment>
<evidence type="ECO:0000313" key="16">
    <source>
        <dbReference type="Proteomes" id="UP001153050"/>
    </source>
</evidence>
<keyword evidence="10" id="KW-0411">Iron-sulfur</keyword>
<feature type="region of interest" description="Disordered" evidence="13">
    <location>
        <begin position="1"/>
        <end position="22"/>
    </location>
</feature>
<comment type="similarity">
    <text evidence="3">Belongs to the class-V pyridoxal-phosphate-dependent aminotransferase family. NifS/IscS subfamily.</text>
</comment>
<keyword evidence="7" id="KW-0479">Metal-binding</keyword>
<dbReference type="Gene3D" id="3.90.1150.10">
    <property type="entry name" value="Aspartate Aminotransferase, domain 1"/>
    <property type="match status" value="1"/>
</dbReference>
<evidence type="ECO:0000256" key="1">
    <source>
        <dbReference type="ARBA" id="ARBA00001933"/>
    </source>
</evidence>
<comment type="catalytic activity">
    <reaction evidence="11">
        <text>(sulfur carrier)-H + L-cysteine = (sulfur carrier)-SH + L-alanine</text>
        <dbReference type="Rhea" id="RHEA:43892"/>
        <dbReference type="Rhea" id="RHEA-COMP:14737"/>
        <dbReference type="Rhea" id="RHEA-COMP:14739"/>
        <dbReference type="ChEBI" id="CHEBI:29917"/>
        <dbReference type="ChEBI" id="CHEBI:35235"/>
        <dbReference type="ChEBI" id="CHEBI:57972"/>
        <dbReference type="ChEBI" id="CHEBI:64428"/>
        <dbReference type="EC" id="2.8.1.7"/>
    </reaction>
</comment>
<comment type="cofactor">
    <cofactor evidence="1 12">
        <name>pyridoxal 5'-phosphate</name>
        <dbReference type="ChEBI" id="CHEBI:597326"/>
    </cofactor>
</comment>
<evidence type="ECO:0000259" key="14">
    <source>
        <dbReference type="Pfam" id="PF00266"/>
    </source>
</evidence>
<accession>A0ABN8K113</accession>
<evidence type="ECO:0000256" key="8">
    <source>
        <dbReference type="ARBA" id="ARBA00022898"/>
    </source>
</evidence>
<dbReference type="GO" id="GO:0031071">
    <property type="term" value="F:cysteine desulfurase activity"/>
    <property type="evidence" value="ECO:0007669"/>
    <property type="project" value="UniProtKB-EC"/>
</dbReference>
<reference evidence="15 16" key="1">
    <citation type="submission" date="2022-03" db="EMBL/GenBank/DDBJ databases">
        <authorList>
            <person name="Brunel B."/>
        </authorList>
    </citation>
    <scope>NUCLEOTIDE SEQUENCE [LARGE SCALE GENOMIC DNA]</scope>
    <source>
        <strain evidence="15">STM5069sample</strain>
    </source>
</reference>
<evidence type="ECO:0000256" key="3">
    <source>
        <dbReference type="ARBA" id="ARBA00006490"/>
    </source>
</evidence>
<dbReference type="SUPFAM" id="SSF53383">
    <property type="entry name" value="PLP-dependent transferases"/>
    <property type="match status" value="1"/>
</dbReference>
<evidence type="ECO:0000256" key="12">
    <source>
        <dbReference type="RuleBase" id="RU004504"/>
    </source>
</evidence>
<organism evidence="15 16">
    <name type="scientific">Mesorhizobium escarrei</name>
    <dbReference type="NCBI Taxonomy" id="666018"/>
    <lineage>
        <taxon>Bacteria</taxon>
        <taxon>Pseudomonadati</taxon>
        <taxon>Pseudomonadota</taxon>
        <taxon>Alphaproteobacteria</taxon>
        <taxon>Hyphomicrobiales</taxon>
        <taxon>Phyllobacteriaceae</taxon>
        <taxon>Mesorhizobium</taxon>
    </lineage>
</organism>
<dbReference type="EMBL" id="CAKXZT010000131">
    <property type="protein sequence ID" value="CAH2403006.1"/>
    <property type="molecule type" value="Genomic_DNA"/>
</dbReference>
<dbReference type="Gene3D" id="3.40.640.10">
    <property type="entry name" value="Type I PLP-dependent aspartate aminotransferase-like (Major domain)"/>
    <property type="match status" value="1"/>
</dbReference>
<evidence type="ECO:0000256" key="11">
    <source>
        <dbReference type="ARBA" id="ARBA00050776"/>
    </source>
</evidence>
<dbReference type="InterPro" id="IPR015422">
    <property type="entry name" value="PyrdxlP-dep_Trfase_small"/>
</dbReference>
<evidence type="ECO:0000256" key="13">
    <source>
        <dbReference type="SAM" id="MobiDB-lite"/>
    </source>
</evidence>
<keyword evidence="9" id="KW-0408">Iron</keyword>
<sequence>MNVAECGLQGIDADSAQEADRGPRVDLVHPVYLDGHATTPLAPEARAAMDPWWHQRAGNPNSPHRHGRFADAAVETARRQVAELIGAMPGEVYFTSGATEANNLALIGSVLAARAQGDTRTQLVVSAIEHKSVLNAAHALERQGITVATAPVTADGVINLERLSQMISKATLLVSVMAANNEIGALQPLAAIAEIVRASGSLLHVDAAQIVGKLPFDASVFDYVSLSSHKMYGPMGIGALYVSGAAAYRPQPILYGGDQEGGLRPGTMATPLVVGFGAAAALATTELHNDTRRTRALAERFEEALRERQVRFTRHGAATARLPGSVSVAFDGIDASELIAAVSDQISISEGSACQSGQITPSHVLRAIGLSDSLLRSTVRIYFGRYNSEDDAVLAAEAIAAAVAKLRLRTGDRLQ</sequence>
<evidence type="ECO:0000256" key="5">
    <source>
        <dbReference type="ARBA" id="ARBA00013558"/>
    </source>
</evidence>
<evidence type="ECO:0000256" key="9">
    <source>
        <dbReference type="ARBA" id="ARBA00023004"/>
    </source>
</evidence>
<evidence type="ECO:0000256" key="6">
    <source>
        <dbReference type="ARBA" id="ARBA00022679"/>
    </source>
</evidence>
<keyword evidence="16" id="KW-1185">Reference proteome</keyword>
<dbReference type="InterPro" id="IPR015424">
    <property type="entry name" value="PyrdxlP-dep_Trfase"/>
</dbReference>
<dbReference type="RefSeq" id="WP_254019394.1">
    <property type="nucleotide sequence ID" value="NZ_CAKXZT010000131.1"/>
</dbReference>
<dbReference type="PANTHER" id="PTHR11601">
    <property type="entry name" value="CYSTEINE DESULFURYLASE FAMILY MEMBER"/>
    <property type="match status" value="1"/>
</dbReference>
<dbReference type="InterPro" id="IPR020578">
    <property type="entry name" value="Aminotrans_V_PyrdxlP_BS"/>
</dbReference>
<dbReference type="InterPro" id="IPR015421">
    <property type="entry name" value="PyrdxlP-dep_Trfase_major"/>
</dbReference>
<evidence type="ECO:0000256" key="4">
    <source>
        <dbReference type="ARBA" id="ARBA00012239"/>
    </source>
</evidence>
<dbReference type="EC" id="2.8.1.7" evidence="4"/>
<dbReference type="InterPro" id="IPR016454">
    <property type="entry name" value="Cysteine_dSase"/>
</dbReference>
<dbReference type="PANTHER" id="PTHR11601:SF34">
    <property type="entry name" value="CYSTEINE DESULFURASE"/>
    <property type="match status" value="1"/>
</dbReference>
<name>A0ABN8K113_9HYPH</name>
<evidence type="ECO:0000256" key="10">
    <source>
        <dbReference type="ARBA" id="ARBA00023014"/>
    </source>
</evidence>
<dbReference type="PIRSF" id="PIRSF005572">
    <property type="entry name" value="NifS"/>
    <property type="match status" value="1"/>
</dbReference>
<proteinExistence type="inferred from homology"/>
<dbReference type="Pfam" id="PF00266">
    <property type="entry name" value="Aminotran_5"/>
    <property type="match status" value="1"/>
</dbReference>
<evidence type="ECO:0000256" key="2">
    <source>
        <dbReference type="ARBA" id="ARBA00003120"/>
    </source>
</evidence>
<dbReference type="InterPro" id="IPR000192">
    <property type="entry name" value="Aminotrans_V_dom"/>
</dbReference>
<gene>
    <name evidence="15" type="primary">iscS</name>
    <name evidence="15" type="ORF">MES5069_360110</name>
</gene>
<dbReference type="Proteomes" id="UP001153050">
    <property type="component" value="Unassembled WGS sequence"/>
</dbReference>
<feature type="domain" description="Aminotransferase class V" evidence="14">
    <location>
        <begin position="31"/>
        <end position="391"/>
    </location>
</feature>
<dbReference type="Gene3D" id="1.10.260.50">
    <property type="match status" value="1"/>
</dbReference>
<keyword evidence="8" id="KW-0663">Pyridoxal phosphate</keyword>